<proteinExistence type="predicted"/>
<gene>
    <name evidence="2" type="ORF">H9L01_03600</name>
</gene>
<accession>A0A7G9S0T4</accession>
<dbReference type="EMBL" id="CP060715">
    <property type="protein sequence ID" value="QNN61459.1"/>
    <property type="molecule type" value="Genomic_DNA"/>
</dbReference>
<evidence type="ECO:0000259" key="1">
    <source>
        <dbReference type="Pfam" id="PF22016"/>
    </source>
</evidence>
<dbReference type="KEGG" id="eio:H9L01_03600"/>
<reference evidence="2 3" key="1">
    <citation type="submission" date="2020-08" db="EMBL/GenBank/DDBJ databases">
        <title>Genome sequence of Erysipelothrix inopinata DSM 15511T.</title>
        <authorList>
            <person name="Hyun D.-W."/>
            <person name="Bae J.-W."/>
        </authorList>
    </citation>
    <scope>NUCLEOTIDE SEQUENCE [LARGE SCALE GENOMIC DNA]</scope>
    <source>
        <strain evidence="2 3">DSM 15511</strain>
    </source>
</reference>
<organism evidence="2 3">
    <name type="scientific">Erysipelothrix inopinata</name>
    <dbReference type="NCBI Taxonomy" id="225084"/>
    <lineage>
        <taxon>Bacteria</taxon>
        <taxon>Bacillati</taxon>
        <taxon>Bacillota</taxon>
        <taxon>Erysipelotrichia</taxon>
        <taxon>Erysipelotrichales</taxon>
        <taxon>Erysipelotrichaceae</taxon>
        <taxon>Erysipelothrix</taxon>
    </lineage>
</organism>
<dbReference type="Pfam" id="PF22016">
    <property type="entry name" value="DUF6933"/>
    <property type="match status" value="1"/>
</dbReference>
<dbReference type="Proteomes" id="UP000515928">
    <property type="component" value="Chromosome"/>
</dbReference>
<keyword evidence="3" id="KW-1185">Reference proteome</keyword>
<evidence type="ECO:0000313" key="2">
    <source>
        <dbReference type="EMBL" id="QNN61459.1"/>
    </source>
</evidence>
<protein>
    <recommendedName>
        <fullName evidence="1">DUF6933 domain-containing protein</fullName>
    </recommendedName>
</protein>
<sequence>MIIYVTKKTVDRFNMEIMETLSDNSKDEAQRIVSAESCNKMHEWGTKIFYFEKRKCIQLVHFATKFTLILVDIKVSDLEHLRELILHYLLTLYTNDEKMQLCIYRMLSECPELVYAKLTDKRIISTLNRTQLDFLLDGYRLYDYIENGILVTMKLNEDMNFKWLVTETIEKKTDYFFAGEKFKGVMMANYG</sequence>
<evidence type="ECO:0000313" key="3">
    <source>
        <dbReference type="Proteomes" id="UP000515928"/>
    </source>
</evidence>
<name>A0A7G9S0T4_9FIRM</name>
<dbReference type="AlphaFoldDB" id="A0A7G9S0T4"/>
<dbReference type="RefSeq" id="WP_187534660.1">
    <property type="nucleotide sequence ID" value="NZ_CBCSHU010000028.1"/>
</dbReference>
<dbReference type="InterPro" id="IPR053864">
    <property type="entry name" value="DUF6933"/>
</dbReference>
<feature type="domain" description="DUF6933" evidence="1">
    <location>
        <begin position="2"/>
        <end position="177"/>
    </location>
</feature>